<evidence type="ECO:0000313" key="2">
    <source>
        <dbReference type="EMBL" id="SIS16257.1"/>
    </source>
</evidence>
<evidence type="ECO:0000256" key="1">
    <source>
        <dbReference type="SAM" id="MobiDB-lite"/>
    </source>
</evidence>
<reference evidence="3" key="1">
    <citation type="submission" date="2017-01" db="EMBL/GenBank/DDBJ databases">
        <authorList>
            <person name="Varghese N."/>
            <person name="Submissions S."/>
        </authorList>
    </citation>
    <scope>NUCLEOTIDE SEQUENCE [LARGE SCALE GENOMIC DNA]</scope>
    <source>
        <strain evidence="3">type strain: HArc-</strain>
    </source>
</reference>
<sequence>MVVHRRDFFRLATVSGAIGLSGCVEQNRGLTENERQNEEYNEGNISSELTDKKPTDEEPVDKEPTDREPTNEESTDGKPVLRDISLETIDMNNGTELQLTVLAESDITVNWLHISLEGPNGNIRGGGQGWEFREVKDGVWETEWTYIVSDEAASGEYYFSRIRVENEADLVSELWPDEPSATIQTDAVPEKPVLTDVSLDAVEVSDDTKLQLTVIAESNVPVNWLHISFEGPNGNIRGGGQGWEFTKVKEGVWKTEWTYTVSDEAASGEYYFSRIHVENEGNLESDPWSEDVGVTIETDADPEVPILKDVSLETANVSEGTELQLTVLAESNVTVNWLHISLEGPNGNIRGGGQGWEFREVKDRYFPNVAS</sequence>
<dbReference type="PROSITE" id="PS51257">
    <property type="entry name" value="PROKAR_LIPOPROTEIN"/>
    <property type="match status" value="1"/>
</dbReference>
<feature type="compositionally biased region" description="Basic and acidic residues" evidence="1">
    <location>
        <begin position="49"/>
        <end position="81"/>
    </location>
</feature>
<accession>A0A1N7GUH7</accession>
<keyword evidence="3" id="KW-1185">Reference proteome</keyword>
<protein>
    <submittedName>
        <fullName evidence="2">Uncharacterized protein</fullName>
    </submittedName>
</protein>
<dbReference type="EMBL" id="FTNR01000015">
    <property type="protein sequence ID" value="SIS16257.1"/>
    <property type="molecule type" value="Genomic_DNA"/>
</dbReference>
<dbReference type="Proteomes" id="UP000185936">
    <property type="component" value="Unassembled WGS sequence"/>
</dbReference>
<feature type="region of interest" description="Disordered" evidence="1">
    <location>
        <begin position="29"/>
        <end position="81"/>
    </location>
</feature>
<name>A0A1N7GUH7_9EURY</name>
<proteinExistence type="predicted"/>
<dbReference type="AlphaFoldDB" id="A0A1N7GUH7"/>
<organism evidence="2 3">
    <name type="scientific">Natronorubrum thiooxidans</name>
    <dbReference type="NCBI Taxonomy" id="308853"/>
    <lineage>
        <taxon>Archaea</taxon>
        <taxon>Methanobacteriati</taxon>
        <taxon>Methanobacteriota</taxon>
        <taxon>Stenosarchaea group</taxon>
        <taxon>Halobacteria</taxon>
        <taxon>Halobacteriales</taxon>
        <taxon>Natrialbaceae</taxon>
        <taxon>Natronorubrum</taxon>
    </lineage>
</organism>
<dbReference type="OrthoDB" id="382726at2157"/>
<gene>
    <name evidence="2" type="ORF">SAMN05421752_115116</name>
</gene>
<evidence type="ECO:0000313" key="3">
    <source>
        <dbReference type="Proteomes" id="UP000185936"/>
    </source>
</evidence>
<dbReference type="RefSeq" id="WP_076610488.1">
    <property type="nucleotide sequence ID" value="NZ_FTNR01000015.1"/>
</dbReference>